<comment type="caution">
    <text evidence="1">The sequence shown here is derived from an EMBL/GenBank/DDBJ whole genome shotgun (WGS) entry which is preliminary data.</text>
</comment>
<evidence type="ECO:0000313" key="1">
    <source>
        <dbReference type="EMBL" id="RMW98470.1"/>
    </source>
</evidence>
<sequence length="149" mass="15986">MPYQVVTAREFPPTALYGLLRIDGPHAARLNGDPIAIAPGMRLIDQSNHLVPYTVHTGRSLLVRYMIEPSTGMLHKAWLLREEEIPPRRLLGLLPPAKQDPHEVQVAPLGVGVTKDGPRGGAPAARGITGYGGVHGHTGIQGIAPYSGR</sequence>
<organism evidence="1 2">
    <name type="scientific">Allofranklinella schreckenbergeri</name>
    <dbReference type="NCBI Taxonomy" id="1076744"/>
    <lineage>
        <taxon>Bacteria</taxon>
        <taxon>Pseudomonadati</taxon>
        <taxon>Pseudomonadota</taxon>
        <taxon>Betaproteobacteria</taxon>
        <taxon>Burkholderiales</taxon>
        <taxon>Comamonadaceae</taxon>
        <taxon>Allofranklinella</taxon>
    </lineage>
</organism>
<gene>
    <name evidence="1" type="ORF">EBQ25_09250</name>
</gene>
<dbReference type="Proteomes" id="UP000267035">
    <property type="component" value="Unassembled WGS sequence"/>
</dbReference>
<dbReference type="EMBL" id="RDQL01000012">
    <property type="protein sequence ID" value="RMW98470.1"/>
    <property type="molecule type" value="Genomic_DNA"/>
</dbReference>
<name>A0A3M6Q786_9BURK</name>
<evidence type="ECO:0000313" key="2">
    <source>
        <dbReference type="Proteomes" id="UP000267035"/>
    </source>
</evidence>
<protein>
    <submittedName>
        <fullName evidence="1">Uncharacterized protein</fullName>
    </submittedName>
</protein>
<reference evidence="1 2" key="1">
    <citation type="submission" date="2018-10" db="EMBL/GenBank/DDBJ databases">
        <title>Comamonadaceae CDC group NO-1 genome sequencing and assembly.</title>
        <authorList>
            <person name="Bernier A.-M."/>
            <person name="Bernard K."/>
        </authorList>
    </citation>
    <scope>NUCLEOTIDE SEQUENCE [LARGE SCALE GENOMIC DNA]</scope>
    <source>
        <strain evidence="1 2">NML161473</strain>
    </source>
</reference>
<proteinExistence type="predicted"/>
<keyword evidence="2" id="KW-1185">Reference proteome</keyword>
<dbReference type="AlphaFoldDB" id="A0A3M6Q786"/>
<accession>A0A3M6Q786</accession>